<organism evidence="2 3">
    <name type="scientific">Agreia pratensis</name>
    <dbReference type="NCBI Taxonomy" id="150121"/>
    <lineage>
        <taxon>Bacteria</taxon>
        <taxon>Bacillati</taxon>
        <taxon>Actinomycetota</taxon>
        <taxon>Actinomycetes</taxon>
        <taxon>Micrococcales</taxon>
        <taxon>Microbacteriaceae</taxon>
        <taxon>Agreia</taxon>
    </lineage>
</organism>
<feature type="transmembrane region" description="Helical" evidence="1">
    <location>
        <begin position="31"/>
        <end position="49"/>
    </location>
</feature>
<accession>A0A1X7JJE7</accession>
<reference evidence="3" key="1">
    <citation type="submission" date="2017-04" db="EMBL/GenBank/DDBJ databases">
        <authorList>
            <person name="Varghese N."/>
            <person name="Submissions S."/>
        </authorList>
    </citation>
    <scope>NUCLEOTIDE SEQUENCE [LARGE SCALE GENOMIC DNA]</scope>
    <source>
        <strain evidence="3">VKM Ac-2510</strain>
    </source>
</reference>
<feature type="transmembrane region" description="Helical" evidence="1">
    <location>
        <begin position="95"/>
        <end position="115"/>
    </location>
</feature>
<protein>
    <submittedName>
        <fullName evidence="2">Uncharacterized protein</fullName>
    </submittedName>
</protein>
<keyword evidence="3" id="KW-1185">Reference proteome</keyword>
<dbReference type="AlphaFoldDB" id="A0A1X7JJE7"/>
<dbReference type="RefSeq" id="WP_085484403.1">
    <property type="nucleotide sequence ID" value="NZ_FXAY01000002.1"/>
</dbReference>
<gene>
    <name evidence="2" type="ORF">SAMN06296010_1419</name>
</gene>
<dbReference type="Proteomes" id="UP000193244">
    <property type="component" value="Unassembled WGS sequence"/>
</dbReference>
<keyword evidence="1" id="KW-0812">Transmembrane</keyword>
<feature type="transmembrane region" description="Helical" evidence="1">
    <location>
        <begin position="159"/>
        <end position="178"/>
    </location>
</feature>
<evidence type="ECO:0000313" key="2">
    <source>
        <dbReference type="EMBL" id="SMG27421.1"/>
    </source>
</evidence>
<name>A0A1X7JJE7_9MICO</name>
<keyword evidence="1" id="KW-1133">Transmembrane helix</keyword>
<keyword evidence="1" id="KW-0472">Membrane</keyword>
<proteinExistence type="predicted"/>
<sequence>MDTSESSQVQSHLLRERVAVLQSLLLIQQRIVLIALLVASVVAPLTAIIEQPDADDPVTDAMGIFGSLGYFFQNDPESFGDREIYPLALDAGLTLTRIGLVLLLVAIFCALVTVVNVWARHGRGPRLTLIVLGIVMIIAAAITYFGLSVLPDGDDATNATPWLLVPVAASAAAFYHLWSLSKLE</sequence>
<feature type="transmembrane region" description="Helical" evidence="1">
    <location>
        <begin position="127"/>
        <end position="147"/>
    </location>
</feature>
<evidence type="ECO:0000256" key="1">
    <source>
        <dbReference type="SAM" id="Phobius"/>
    </source>
</evidence>
<dbReference type="OrthoDB" id="9828531at2"/>
<evidence type="ECO:0000313" key="3">
    <source>
        <dbReference type="Proteomes" id="UP000193244"/>
    </source>
</evidence>
<dbReference type="EMBL" id="FXAY01000002">
    <property type="protein sequence ID" value="SMG27421.1"/>
    <property type="molecule type" value="Genomic_DNA"/>
</dbReference>